<proteinExistence type="predicted"/>
<accession>A0ABQ9G684</accession>
<sequence length="158" mass="18143">MSDIEVNLEILITLVEQRPVFWDKILYSFKDCNLTKEAWRRIYVCLNEDFERLSDAEISDYGKFNKHSTIAEVEAHPVEQDGDKYTQKKNKKLGAINTGSAKPATRVANKGLSGTKGRKLDEFDLKTIAVLQQEPHTDSDRNFNFFKGIIPSIKQFNE</sequence>
<comment type="caution">
    <text evidence="1">The sequence shown here is derived from an EMBL/GenBank/DDBJ whole genome shotgun (WGS) entry which is preliminary data.</text>
</comment>
<reference evidence="1 2" key="1">
    <citation type="submission" date="2023-02" db="EMBL/GenBank/DDBJ databases">
        <title>LHISI_Scaffold_Assembly.</title>
        <authorList>
            <person name="Stuart O.P."/>
            <person name="Cleave R."/>
            <person name="Magrath M.J.L."/>
            <person name="Mikheyev A.S."/>
        </authorList>
    </citation>
    <scope>NUCLEOTIDE SEQUENCE [LARGE SCALE GENOMIC DNA]</scope>
    <source>
        <strain evidence="1">Daus_M_001</strain>
        <tissue evidence="1">Leg muscle</tissue>
    </source>
</reference>
<evidence type="ECO:0000313" key="1">
    <source>
        <dbReference type="EMBL" id="KAJ8867960.1"/>
    </source>
</evidence>
<protein>
    <recommendedName>
        <fullName evidence="3">MADF domain-containing protein</fullName>
    </recommendedName>
</protein>
<dbReference type="EMBL" id="JARBHB010000015">
    <property type="protein sequence ID" value="KAJ8867960.1"/>
    <property type="molecule type" value="Genomic_DNA"/>
</dbReference>
<gene>
    <name evidence="1" type="ORF">PR048_031769</name>
</gene>
<name>A0ABQ9G684_9NEOP</name>
<keyword evidence="2" id="KW-1185">Reference proteome</keyword>
<evidence type="ECO:0008006" key="3">
    <source>
        <dbReference type="Google" id="ProtNLM"/>
    </source>
</evidence>
<evidence type="ECO:0000313" key="2">
    <source>
        <dbReference type="Proteomes" id="UP001159363"/>
    </source>
</evidence>
<organism evidence="1 2">
    <name type="scientific">Dryococelus australis</name>
    <dbReference type="NCBI Taxonomy" id="614101"/>
    <lineage>
        <taxon>Eukaryota</taxon>
        <taxon>Metazoa</taxon>
        <taxon>Ecdysozoa</taxon>
        <taxon>Arthropoda</taxon>
        <taxon>Hexapoda</taxon>
        <taxon>Insecta</taxon>
        <taxon>Pterygota</taxon>
        <taxon>Neoptera</taxon>
        <taxon>Polyneoptera</taxon>
        <taxon>Phasmatodea</taxon>
        <taxon>Verophasmatodea</taxon>
        <taxon>Anareolatae</taxon>
        <taxon>Phasmatidae</taxon>
        <taxon>Eurycanthinae</taxon>
        <taxon>Dryococelus</taxon>
    </lineage>
</organism>
<dbReference type="Proteomes" id="UP001159363">
    <property type="component" value="Chromosome 14"/>
</dbReference>